<protein>
    <recommendedName>
        <fullName evidence="3">Trypsin-like peptidase domain-containing protein</fullName>
    </recommendedName>
</protein>
<proteinExistence type="predicted"/>
<evidence type="ECO:0000313" key="1">
    <source>
        <dbReference type="EMBL" id="MCW3789548.1"/>
    </source>
</evidence>
<gene>
    <name evidence="1" type="ORF">OM075_24020</name>
</gene>
<comment type="caution">
    <text evidence="1">The sequence shown here is derived from an EMBL/GenBank/DDBJ whole genome shotgun (WGS) entry which is preliminary data.</text>
</comment>
<dbReference type="EMBL" id="JAPDPJ010000124">
    <property type="protein sequence ID" value="MCW3789548.1"/>
    <property type="molecule type" value="Genomic_DNA"/>
</dbReference>
<sequence>MDDTINEEASKKLQEIINYASTPLLISEKNKSADLRDKGTCTFLQNDNNIYIITALHVIKYPDCNCMIHIDISLIKGIKNAFFQLEEFVVAETQDFAFLKVTEPQTKNYIINRFYRSDLLKVTIPTEDYWYYFRGFSQYKFNEKTNTHYYQEHISKLTYLTTIGKYYYFQNHEIITNDIPYRGCSGTGVYSERSELVGIITDIVLNTKYVIVLPILTIKESIIRN</sequence>
<keyword evidence="2" id="KW-1185">Reference proteome</keyword>
<name>A0AAE3M9H6_9BACT</name>
<evidence type="ECO:0008006" key="3">
    <source>
        <dbReference type="Google" id="ProtNLM"/>
    </source>
</evidence>
<accession>A0AAE3M9H6</accession>
<dbReference type="Gene3D" id="2.40.10.10">
    <property type="entry name" value="Trypsin-like serine proteases"/>
    <property type="match status" value="2"/>
</dbReference>
<dbReference type="Proteomes" id="UP001209229">
    <property type="component" value="Unassembled WGS sequence"/>
</dbReference>
<dbReference type="AlphaFoldDB" id="A0AAE3M9H6"/>
<evidence type="ECO:0000313" key="2">
    <source>
        <dbReference type="Proteomes" id="UP001209229"/>
    </source>
</evidence>
<dbReference type="RefSeq" id="WP_301193096.1">
    <property type="nucleotide sequence ID" value="NZ_JAPDPJ010000124.1"/>
</dbReference>
<dbReference type="InterPro" id="IPR009003">
    <property type="entry name" value="Peptidase_S1_PA"/>
</dbReference>
<organism evidence="1 2">
    <name type="scientific">Plebeiibacterium sediminum</name>
    <dbReference type="NCBI Taxonomy" id="2992112"/>
    <lineage>
        <taxon>Bacteria</taxon>
        <taxon>Pseudomonadati</taxon>
        <taxon>Bacteroidota</taxon>
        <taxon>Bacteroidia</taxon>
        <taxon>Marinilabiliales</taxon>
        <taxon>Marinilabiliaceae</taxon>
        <taxon>Plebeiibacterium</taxon>
    </lineage>
</organism>
<dbReference type="SUPFAM" id="SSF50494">
    <property type="entry name" value="Trypsin-like serine proteases"/>
    <property type="match status" value="1"/>
</dbReference>
<reference evidence="1" key="1">
    <citation type="submission" date="2022-10" db="EMBL/GenBank/DDBJ databases">
        <authorList>
            <person name="Yu W.X."/>
        </authorList>
    </citation>
    <scope>NUCLEOTIDE SEQUENCE</scope>
    <source>
        <strain evidence="1">AAT</strain>
    </source>
</reference>
<dbReference type="InterPro" id="IPR043504">
    <property type="entry name" value="Peptidase_S1_PA_chymotrypsin"/>
</dbReference>